<sequence>MRLLVVADSAHTWPEGPDGRYDLSPLVERHRPDALLSLGDYSTAHAEVMVRSGAPVRLGVYGNHCTQDYMPGQGIVDLVADRRLPARRTILTLAGHRPLTVLAVQGCVRYKFDRHDVLFTQREYAAAIDPLPAAELVITHCPPAGINDDQDTAHEGIAAGNVNLNWLRLGGLSWPHPTGGTEAARVEPCWVNACGTSDEPGLSECDRGSALGRRVSG</sequence>
<dbReference type="RefSeq" id="WP_345979012.1">
    <property type="nucleotide sequence ID" value="NZ_JBKBDD010000027.1"/>
</dbReference>
<reference evidence="1 2" key="1">
    <citation type="submission" date="2024-12" db="EMBL/GenBank/DDBJ databases">
        <title>The coexistence of Mycolicibacterium septicum and Mycolicibacterium nivoides in clinical samples.</title>
        <authorList>
            <person name="Wang C."/>
            <person name="Feng Y."/>
            <person name="Zong Z."/>
        </authorList>
    </citation>
    <scope>NUCLEOTIDE SEQUENCE [LARGE SCALE GENOMIC DNA]</scope>
    <source>
        <strain evidence="1 2">120309</strain>
    </source>
</reference>
<evidence type="ECO:0000313" key="1">
    <source>
        <dbReference type="EMBL" id="MFN6548545.1"/>
    </source>
</evidence>
<gene>
    <name evidence="1" type="ORF">ACK4CT_35945</name>
</gene>
<comment type="caution">
    <text evidence="1">The sequence shown here is derived from an EMBL/GenBank/DDBJ whole genome shotgun (WGS) entry which is preliminary data.</text>
</comment>
<organism evidence="1 2">
    <name type="scientific">Mycolicibacterium nivoides</name>
    <dbReference type="NCBI Taxonomy" id="2487344"/>
    <lineage>
        <taxon>Bacteria</taxon>
        <taxon>Bacillati</taxon>
        <taxon>Actinomycetota</taxon>
        <taxon>Actinomycetes</taxon>
        <taxon>Mycobacteriales</taxon>
        <taxon>Mycobacteriaceae</taxon>
        <taxon>Mycolicibacterium</taxon>
    </lineage>
</organism>
<accession>A0ABW9LL17</accession>
<name>A0ABW9LL17_9MYCO</name>
<dbReference type="EMBL" id="JBKBDD010000027">
    <property type="protein sequence ID" value="MFN6548545.1"/>
    <property type="molecule type" value="Genomic_DNA"/>
</dbReference>
<proteinExistence type="predicted"/>
<dbReference type="Proteomes" id="UP001635816">
    <property type="component" value="Unassembled WGS sequence"/>
</dbReference>
<keyword evidence="2" id="KW-1185">Reference proteome</keyword>
<evidence type="ECO:0000313" key="2">
    <source>
        <dbReference type="Proteomes" id="UP001635816"/>
    </source>
</evidence>
<protein>
    <submittedName>
        <fullName evidence="1">Metallophosphoesterase</fullName>
    </submittedName>
</protein>
<dbReference type="SUPFAM" id="SSF56300">
    <property type="entry name" value="Metallo-dependent phosphatases"/>
    <property type="match status" value="1"/>
</dbReference>
<dbReference type="InterPro" id="IPR029052">
    <property type="entry name" value="Metallo-depent_PP-like"/>
</dbReference>